<evidence type="ECO:0000256" key="7">
    <source>
        <dbReference type="ARBA" id="ARBA00063809"/>
    </source>
</evidence>
<evidence type="ECO:0000256" key="9">
    <source>
        <dbReference type="ARBA" id="ARBA00073635"/>
    </source>
</evidence>
<keyword evidence="3" id="KW-0547">Nucleotide-binding</keyword>
<comment type="subunit">
    <text evidence="7">Homodimer. Forms a stable heterotetrameric complex of 2 MoeB and 2 MoaD during adenylation of MoaD.</text>
</comment>
<dbReference type="STRING" id="36856.ATB98_13735"/>
<reference evidence="14 15" key="1">
    <citation type="submission" date="2015-11" db="EMBL/GenBank/DDBJ databases">
        <title>Ensifer anhuiense sp. nov., an effective nitrogen fixation bacterium with Glycine soja.</title>
        <authorList>
            <person name="Yan H."/>
            <person name="Chen W."/>
        </authorList>
    </citation>
    <scope>NUCLEOTIDE SEQUENCE [LARGE SCALE GENOMIC DNA]</scope>
    <source>
        <strain evidence="14 15">LMG 7837</strain>
    </source>
</reference>
<dbReference type="GO" id="GO:0005829">
    <property type="term" value="C:cytosol"/>
    <property type="evidence" value="ECO:0007669"/>
    <property type="project" value="TreeGrafter"/>
</dbReference>
<keyword evidence="2" id="KW-0808">Transferase</keyword>
<evidence type="ECO:0000256" key="10">
    <source>
        <dbReference type="ARBA" id="ARBA00075110"/>
    </source>
</evidence>
<dbReference type="GO" id="GO:0008146">
    <property type="term" value="F:sulfotransferase activity"/>
    <property type="evidence" value="ECO:0007669"/>
    <property type="project" value="TreeGrafter"/>
</dbReference>
<evidence type="ECO:0000256" key="1">
    <source>
        <dbReference type="ARBA" id="ARBA00009919"/>
    </source>
</evidence>
<dbReference type="Gene3D" id="3.40.50.720">
    <property type="entry name" value="NAD(P)-binding Rossmann-like Domain"/>
    <property type="match status" value="1"/>
</dbReference>
<evidence type="ECO:0000256" key="5">
    <source>
        <dbReference type="ARBA" id="ARBA00052218"/>
    </source>
</evidence>
<evidence type="ECO:0000256" key="8">
    <source>
        <dbReference type="ARBA" id="ARBA00066884"/>
    </source>
</evidence>
<name>A0A178YHQ2_SINSA</name>
<keyword evidence="15" id="KW-1185">Reference proteome</keyword>
<dbReference type="FunFam" id="3.40.50.720:FF:000033">
    <property type="entry name" value="Adenylyltransferase and sulfurtransferase MOCS3"/>
    <property type="match status" value="1"/>
</dbReference>
<dbReference type="InterPro" id="IPR045886">
    <property type="entry name" value="ThiF/MoeB/HesA"/>
</dbReference>
<dbReference type="RefSeq" id="WP_066871883.1">
    <property type="nucleotide sequence ID" value="NZ_LNQB01000066.1"/>
</dbReference>
<dbReference type="Pfam" id="PF00899">
    <property type="entry name" value="ThiF"/>
    <property type="match status" value="1"/>
</dbReference>
<evidence type="ECO:0000256" key="3">
    <source>
        <dbReference type="ARBA" id="ARBA00022741"/>
    </source>
</evidence>
<keyword evidence="4" id="KW-0067">ATP-binding</keyword>
<dbReference type="InterPro" id="IPR000594">
    <property type="entry name" value="ThiF_NAD_FAD-bd"/>
</dbReference>
<evidence type="ECO:0000256" key="11">
    <source>
        <dbReference type="ARBA" id="ARBA00075328"/>
    </source>
</evidence>
<dbReference type="Proteomes" id="UP000078507">
    <property type="component" value="Unassembled WGS sequence"/>
</dbReference>
<dbReference type="GO" id="GO:0004792">
    <property type="term" value="F:thiosulfate-cyanide sulfurtransferase activity"/>
    <property type="evidence" value="ECO:0007669"/>
    <property type="project" value="TreeGrafter"/>
</dbReference>
<dbReference type="GO" id="GO:0008641">
    <property type="term" value="F:ubiquitin-like modifier activating enzyme activity"/>
    <property type="evidence" value="ECO:0007669"/>
    <property type="project" value="InterPro"/>
</dbReference>
<dbReference type="PANTHER" id="PTHR10953:SF102">
    <property type="entry name" value="ADENYLYLTRANSFERASE AND SULFURTRANSFERASE MOCS3"/>
    <property type="match status" value="1"/>
</dbReference>
<dbReference type="NCBIfam" id="NF004281">
    <property type="entry name" value="PRK05690.1"/>
    <property type="match status" value="1"/>
</dbReference>
<dbReference type="AlphaFoldDB" id="A0A178YHQ2"/>
<evidence type="ECO:0000313" key="14">
    <source>
        <dbReference type="EMBL" id="OAP46951.1"/>
    </source>
</evidence>
<dbReference type="OrthoDB" id="9804286at2"/>
<dbReference type="SUPFAM" id="SSF69572">
    <property type="entry name" value="Activating enzymes of the ubiquitin-like proteins"/>
    <property type="match status" value="1"/>
</dbReference>
<evidence type="ECO:0000313" key="15">
    <source>
        <dbReference type="Proteomes" id="UP000078507"/>
    </source>
</evidence>
<comment type="similarity">
    <text evidence="1">Belongs to the HesA/MoeB/ThiF family.</text>
</comment>
<evidence type="ECO:0000256" key="2">
    <source>
        <dbReference type="ARBA" id="ARBA00022679"/>
    </source>
</evidence>
<protein>
    <recommendedName>
        <fullName evidence="9">Molybdopterin-synthase adenylyltransferase</fullName>
        <ecNumber evidence="8">2.7.7.80</ecNumber>
    </recommendedName>
    <alternativeName>
        <fullName evidence="12">MoaD protein adenylase</fullName>
    </alternativeName>
    <alternativeName>
        <fullName evidence="10">Molybdopterin-converting factor subunit 1 adenylase</fullName>
    </alternativeName>
    <alternativeName>
        <fullName evidence="11">Sulfur carrier protein MoaD adenylyltransferase</fullName>
    </alternativeName>
</protein>
<feature type="domain" description="THIF-type NAD/FAD binding fold" evidence="13">
    <location>
        <begin position="15"/>
        <end position="250"/>
    </location>
</feature>
<dbReference type="InterPro" id="IPR035985">
    <property type="entry name" value="Ubiquitin-activating_enz"/>
</dbReference>
<evidence type="ECO:0000259" key="13">
    <source>
        <dbReference type="Pfam" id="PF00899"/>
    </source>
</evidence>
<comment type="function">
    <text evidence="6">Catalyzes the adenylation by ATP of the carboxyl group of the C-terminal glycine of sulfur carrier protein MoaD.</text>
</comment>
<comment type="catalytic activity">
    <reaction evidence="5">
        <text>[molybdopterin-synthase sulfur-carrier protein]-C-terminal Gly-Gly + ATP + H(+) = [molybdopterin-synthase sulfur-carrier protein]-C-terminal Gly-Gly-AMP + diphosphate</text>
        <dbReference type="Rhea" id="RHEA:43616"/>
        <dbReference type="Rhea" id="RHEA-COMP:12159"/>
        <dbReference type="Rhea" id="RHEA-COMP:12202"/>
        <dbReference type="ChEBI" id="CHEBI:15378"/>
        <dbReference type="ChEBI" id="CHEBI:30616"/>
        <dbReference type="ChEBI" id="CHEBI:33019"/>
        <dbReference type="ChEBI" id="CHEBI:90618"/>
        <dbReference type="ChEBI" id="CHEBI:90778"/>
        <dbReference type="EC" id="2.7.7.80"/>
    </reaction>
</comment>
<dbReference type="PANTHER" id="PTHR10953">
    <property type="entry name" value="UBIQUITIN-ACTIVATING ENZYME E1"/>
    <property type="match status" value="1"/>
</dbReference>
<evidence type="ECO:0000256" key="4">
    <source>
        <dbReference type="ARBA" id="ARBA00022840"/>
    </source>
</evidence>
<evidence type="ECO:0000256" key="6">
    <source>
        <dbReference type="ARBA" id="ARBA00055169"/>
    </source>
</evidence>
<proteinExistence type="inferred from homology"/>
<dbReference type="CDD" id="cd00757">
    <property type="entry name" value="ThiF_MoeB_HesA_family"/>
    <property type="match status" value="1"/>
</dbReference>
<sequence>MTTAAPLAADEIARYARHIVLPEIGGPGQQRLKAARVLVIGAGGLGAPALQYLAAAGVGTLGIVDDDTVSLSNLQRQVIHATRDIGRPKVESAAAAIDALNPHVQVVTHAVRLGADNAEAIFKAYDLVVDGSDNFETRYLAADTAETAAVPLVTGAVGRFDGSLTVLKPYETDAEGHPNPSYRDLFPSPPPPGAVPSCAEAGIIGALTGVIGTLQAMEAIKLVTGIGEPLVGRLLLYDALTCQFNTIRYRRGNR</sequence>
<evidence type="ECO:0000256" key="12">
    <source>
        <dbReference type="ARBA" id="ARBA00078531"/>
    </source>
</evidence>
<accession>A0A178YHQ2</accession>
<organism evidence="14 15">
    <name type="scientific">Sinorhizobium saheli</name>
    <dbReference type="NCBI Taxonomy" id="36856"/>
    <lineage>
        <taxon>Bacteria</taxon>
        <taxon>Pseudomonadati</taxon>
        <taxon>Pseudomonadota</taxon>
        <taxon>Alphaproteobacteria</taxon>
        <taxon>Hyphomicrobiales</taxon>
        <taxon>Rhizobiaceae</taxon>
        <taxon>Sinorhizobium/Ensifer group</taxon>
        <taxon>Sinorhizobium</taxon>
    </lineage>
</organism>
<comment type="caution">
    <text evidence="14">The sequence shown here is derived from an EMBL/GenBank/DDBJ whole genome shotgun (WGS) entry which is preliminary data.</text>
</comment>
<dbReference type="EMBL" id="LNQB01000066">
    <property type="protein sequence ID" value="OAP46951.1"/>
    <property type="molecule type" value="Genomic_DNA"/>
</dbReference>
<dbReference type="GO" id="GO:0061605">
    <property type="term" value="F:molybdopterin-synthase adenylyltransferase activity"/>
    <property type="evidence" value="ECO:0007669"/>
    <property type="project" value="UniProtKB-EC"/>
</dbReference>
<dbReference type="GO" id="GO:0005524">
    <property type="term" value="F:ATP binding"/>
    <property type="evidence" value="ECO:0007669"/>
    <property type="project" value="UniProtKB-KW"/>
</dbReference>
<dbReference type="EC" id="2.7.7.80" evidence="8"/>
<gene>
    <name evidence="14" type="ORF">ATB98_13735</name>
</gene>